<dbReference type="EMBL" id="FNNH01000003">
    <property type="protein sequence ID" value="SDW13207.1"/>
    <property type="molecule type" value="Genomic_DNA"/>
</dbReference>
<evidence type="ECO:0000313" key="3">
    <source>
        <dbReference type="EMBL" id="SDW13207.1"/>
    </source>
</evidence>
<name>A0A1H2R1E0_9PROT</name>
<organism evidence="3 4">
    <name type="scientific">Nitrosomonas communis</name>
    <dbReference type="NCBI Taxonomy" id="44574"/>
    <lineage>
        <taxon>Bacteria</taxon>
        <taxon>Pseudomonadati</taxon>
        <taxon>Pseudomonadota</taxon>
        <taxon>Betaproteobacteria</taxon>
        <taxon>Nitrosomonadales</taxon>
        <taxon>Nitrosomonadaceae</taxon>
        <taxon>Nitrosomonas</taxon>
    </lineage>
</organism>
<evidence type="ECO:0008006" key="5">
    <source>
        <dbReference type="Google" id="ProtNLM"/>
    </source>
</evidence>
<dbReference type="Proteomes" id="UP000183454">
    <property type="component" value="Unassembled WGS sequence"/>
</dbReference>
<keyword evidence="2" id="KW-0812">Transmembrane</keyword>
<evidence type="ECO:0000313" key="4">
    <source>
        <dbReference type="Proteomes" id="UP000183454"/>
    </source>
</evidence>
<proteinExistence type="predicted"/>
<evidence type="ECO:0000256" key="2">
    <source>
        <dbReference type="SAM" id="Phobius"/>
    </source>
</evidence>
<feature type="region of interest" description="Disordered" evidence="1">
    <location>
        <begin position="81"/>
        <end position="107"/>
    </location>
</feature>
<dbReference type="AlphaFoldDB" id="A0A1H2R1E0"/>
<keyword evidence="2" id="KW-0472">Membrane</keyword>
<keyword evidence="2" id="KW-1133">Transmembrane helix</keyword>
<sequence length="241" mass="26634">MTHMNPTENTDKRTAAIHWPHVLLIVLSTIVITIAGTYWVLKTYIFATAFTPVVLNTQEEKTLQAKLHALGYEAGFSSRTTDTTHTTNLKKNGEIDKSGFLKPEPYSEENAPRAISFTERELNALLAKNTELAQKLAIDLTDDLVSAKLLIPLEEDFPVLGGKTLRFNAGIGMAYQHDQPVIILKGISIMGTPIPNAWLGGIKNIDLVSEFGVDPGFWKSFSKGIEDIQVTEGQINIKLKE</sequence>
<protein>
    <recommendedName>
        <fullName evidence="5">Arginine N-succinyltransferase</fullName>
    </recommendedName>
</protein>
<accession>A0A1H2R1E0</accession>
<evidence type="ECO:0000256" key="1">
    <source>
        <dbReference type="SAM" id="MobiDB-lite"/>
    </source>
</evidence>
<reference evidence="3 4" key="1">
    <citation type="submission" date="2016-10" db="EMBL/GenBank/DDBJ databases">
        <authorList>
            <person name="de Groot N.N."/>
        </authorList>
    </citation>
    <scope>NUCLEOTIDE SEQUENCE [LARGE SCALE GENOMIC DNA]</scope>
    <source>
        <strain evidence="3 4">Nm110</strain>
    </source>
</reference>
<feature type="transmembrane region" description="Helical" evidence="2">
    <location>
        <begin position="21"/>
        <end position="41"/>
    </location>
</feature>
<gene>
    <name evidence="3" type="ORF">SAMN05421882_1003105</name>
</gene>